<dbReference type="Proteomes" id="UP000553059">
    <property type="component" value="Unassembled WGS sequence"/>
</dbReference>
<protein>
    <submittedName>
        <fullName evidence="1">Glycosyltransferase</fullName>
    </submittedName>
</protein>
<sequence>MSKGALILFTRITVPGRVKTRLMPFLSGAECAALQKAMTLDTAHTLSTLDRELFIFYSDEGPVGLLDGLPEKAHLYPQDGADLGERMYNALDTVLALGYKNCLLLGSDLPLLDAEDVEEAGRMLGKNDIVFCPSTDGGYWLVGMRTPFRPVFQGQRYGTGCVLTDAMACCAAHGLRAGLGPVRRDLDTPEDLAWLLAVKAAIPQAKGRVMDWLQAWKAVDKNH</sequence>
<dbReference type="Pfam" id="PF09837">
    <property type="entry name" value="DUF2064"/>
    <property type="match status" value="1"/>
</dbReference>
<reference evidence="1 2" key="1">
    <citation type="journal article" date="2020" name="Biotechnol. Biofuels">
        <title>New insights from the biogas microbiome by comprehensive genome-resolved metagenomics of nearly 1600 species originating from multiple anaerobic digesters.</title>
        <authorList>
            <person name="Campanaro S."/>
            <person name="Treu L."/>
            <person name="Rodriguez-R L.M."/>
            <person name="Kovalovszki A."/>
            <person name="Ziels R.M."/>
            <person name="Maus I."/>
            <person name="Zhu X."/>
            <person name="Kougias P.G."/>
            <person name="Basile A."/>
            <person name="Luo G."/>
            <person name="Schluter A."/>
            <person name="Konstantinidis K.T."/>
            <person name="Angelidaki I."/>
        </authorList>
    </citation>
    <scope>NUCLEOTIDE SEQUENCE [LARGE SCALE GENOMIC DNA]</scope>
    <source>
        <strain evidence="1">AS05jafATM_4</strain>
    </source>
</reference>
<dbReference type="GO" id="GO:0016740">
    <property type="term" value="F:transferase activity"/>
    <property type="evidence" value="ECO:0007669"/>
    <property type="project" value="UniProtKB-KW"/>
</dbReference>
<comment type="caution">
    <text evidence="1">The sequence shown here is derived from an EMBL/GenBank/DDBJ whole genome shotgun (WGS) entry which is preliminary data.</text>
</comment>
<dbReference type="EMBL" id="DUTF01000429">
    <property type="protein sequence ID" value="HHY29018.1"/>
    <property type="molecule type" value="Genomic_DNA"/>
</dbReference>
<dbReference type="Gene3D" id="3.90.550.10">
    <property type="entry name" value="Spore Coat Polysaccharide Biosynthesis Protein SpsA, Chain A"/>
    <property type="match status" value="1"/>
</dbReference>
<dbReference type="InterPro" id="IPR018641">
    <property type="entry name" value="Trfase_1_rSAM/seldom-assoc"/>
</dbReference>
<dbReference type="SUPFAM" id="SSF53448">
    <property type="entry name" value="Nucleotide-diphospho-sugar transferases"/>
    <property type="match status" value="1"/>
</dbReference>
<keyword evidence="1" id="KW-0808">Transferase</keyword>
<evidence type="ECO:0000313" key="2">
    <source>
        <dbReference type="Proteomes" id="UP000553059"/>
    </source>
</evidence>
<dbReference type="NCBIfam" id="TIGR04282">
    <property type="entry name" value="glyco_like_cofC"/>
    <property type="match status" value="1"/>
</dbReference>
<organism evidence="1 2">
    <name type="scientific">Desulfitobacterium dehalogenans</name>
    <dbReference type="NCBI Taxonomy" id="36854"/>
    <lineage>
        <taxon>Bacteria</taxon>
        <taxon>Bacillati</taxon>
        <taxon>Bacillota</taxon>
        <taxon>Clostridia</taxon>
        <taxon>Eubacteriales</taxon>
        <taxon>Desulfitobacteriaceae</taxon>
        <taxon>Desulfitobacterium</taxon>
    </lineage>
</organism>
<dbReference type="PANTHER" id="PTHR36529:SF1">
    <property type="entry name" value="GLYCOSYLTRANSFERASE"/>
    <property type="match status" value="1"/>
</dbReference>
<gene>
    <name evidence="1" type="ORF">GX523_20175</name>
</gene>
<accession>A0A7C7DCT6</accession>
<proteinExistence type="predicted"/>
<dbReference type="InterPro" id="IPR029044">
    <property type="entry name" value="Nucleotide-diphossugar_trans"/>
</dbReference>
<evidence type="ECO:0000313" key="1">
    <source>
        <dbReference type="EMBL" id="HHY29018.1"/>
    </source>
</evidence>
<dbReference type="AlphaFoldDB" id="A0A7C7DCT6"/>
<dbReference type="PANTHER" id="PTHR36529">
    <property type="entry name" value="SLL1095 PROTEIN"/>
    <property type="match status" value="1"/>
</dbReference>
<name>A0A7C7DCT6_9FIRM</name>